<dbReference type="GO" id="GO:0000139">
    <property type="term" value="C:Golgi membrane"/>
    <property type="evidence" value="ECO:0007669"/>
    <property type="project" value="UniProtKB-SubCell"/>
</dbReference>
<evidence type="ECO:0000256" key="7">
    <source>
        <dbReference type="ARBA" id="ARBA00022927"/>
    </source>
</evidence>
<dbReference type="GO" id="GO:0005198">
    <property type="term" value="F:structural molecule activity"/>
    <property type="evidence" value="ECO:0007669"/>
    <property type="project" value="UniProtKB-UniRule"/>
</dbReference>
<evidence type="ECO:0000256" key="10">
    <source>
        <dbReference type="ARBA" id="ARBA00023329"/>
    </source>
</evidence>
<evidence type="ECO:0000313" key="12">
    <source>
        <dbReference type="EMBL" id="EGV64597.1"/>
    </source>
</evidence>
<keyword evidence="6 11" id="KW-0931">ER-Golgi transport</keyword>
<dbReference type="GO" id="GO:0015031">
    <property type="term" value="P:protein transport"/>
    <property type="evidence" value="ECO:0007669"/>
    <property type="project" value="UniProtKB-UniRule"/>
</dbReference>
<evidence type="ECO:0000256" key="4">
    <source>
        <dbReference type="ARBA" id="ARBA00022448"/>
    </source>
</evidence>
<name>G3B235_CANTC</name>
<comment type="subcellular location">
    <subcellularLocation>
        <location evidence="2">Cytoplasmic vesicle</location>
        <location evidence="2">COPI-coated vesicle membrane</location>
        <topology evidence="2">Peripheral membrane protein</topology>
        <orientation evidence="2">Cytoplasmic side</orientation>
    </subcellularLocation>
    <subcellularLocation>
        <location evidence="1">Golgi apparatus membrane</location>
        <topology evidence="1">Peripheral membrane protein</topology>
        <orientation evidence="1">Cytoplasmic side</orientation>
    </subcellularLocation>
</comment>
<dbReference type="GO" id="GO:0030126">
    <property type="term" value="C:COPI vesicle coat"/>
    <property type="evidence" value="ECO:0007669"/>
    <property type="project" value="TreeGrafter"/>
</dbReference>
<evidence type="ECO:0000256" key="9">
    <source>
        <dbReference type="ARBA" id="ARBA00023136"/>
    </source>
</evidence>
<keyword evidence="7 11" id="KW-0653">Protein transport</keyword>
<comment type="function">
    <text evidence="11">The coatomer is a cytosolic protein complex that binds to dilysine motifs and reversibly associates with Golgi non-clathrin-coated vesicles, which further mediate biosynthetic protein transport from the ER, via the Golgi up to the trans Golgi network. The coatomer complex is required for budding from Golgi membranes, and is essential for the retrograde Golgi-to-ER transport of dilysine-tagged proteins.</text>
</comment>
<dbReference type="InterPro" id="IPR011990">
    <property type="entry name" value="TPR-like_helical_dom_sf"/>
</dbReference>
<dbReference type="Pfam" id="PF04733">
    <property type="entry name" value="Coatomer_E"/>
    <property type="match status" value="1"/>
</dbReference>
<evidence type="ECO:0000256" key="1">
    <source>
        <dbReference type="ARBA" id="ARBA00004255"/>
    </source>
</evidence>
<dbReference type="AlphaFoldDB" id="G3B235"/>
<dbReference type="OrthoDB" id="310217at2759"/>
<sequence>MDFRDSGELYTVVTQFYTGQHSKVVEYSLNQFSDESQLKLLEFQVRSTVSLGKDASKLIDDGKAQFPDNEPLFSLLSAWNDLHSFGVDDSTYFEDVKEPEFELQAILTSFYIVKFLKNIDGAISLLTKYIDDSNMLKINELEPYLVLIQLHLIQGNFGAANKIFNNFENFPDSAKDSIVYQVLESWVSSIKGETENINNAYYFYDEILSNDFENDESGKFKILNTLLVLTIKLKHYPEAYELVKQINTLDVKQVDDYLANQITLNYLTGKAENNDELISKLKISNPDHAYLTDRAVKNEKFTDIVNKYKN</sequence>
<reference evidence="12 13" key="1">
    <citation type="journal article" date="2011" name="Proc. Natl. Acad. Sci. U.S.A.">
        <title>Comparative genomics of xylose-fermenting fungi for enhanced biofuel production.</title>
        <authorList>
            <person name="Wohlbach D.J."/>
            <person name="Kuo A."/>
            <person name="Sato T.K."/>
            <person name="Potts K.M."/>
            <person name="Salamov A.A."/>
            <person name="LaButti K.M."/>
            <person name="Sun H."/>
            <person name="Clum A."/>
            <person name="Pangilinan J.L."/>
            <person name="Lindquist E.A."/>
            <person name="Lucas S."/>
            <person name="Lapidus A."/>
            <person name="Jin M."/>
            <person name="Gunawan C."/>
            <person name="Balan V."/>
            <person name="Dale B.E."/>
            <person name="Jeffries T.W."/>
            <person name="Zinkel R."/>
            <person name="Barry K.W."/>
            <person name="Grigoriev I.V."/>
            <person name="Gasch A.P."/>
        </authorList>
    </citation>
    <scope>NUCLEOTIDE SEQUENCE [LARGE SCALE GENOMIC DNA]</scope>
    <source>
        <strain evidence="13">ATCC 10573 / BCRC 21748 / CBS 615 / JCM 9827 / NBRC 10315 / NRRL Y-1498 / VKM Y-70</strain>
    </source>
</reference>
<evidence type="ECO:0000256" key="3">
    <source>
        <dbReference type="ARBA" id="ARBA00008827"/>
    </source>
</evidence>
<evidence type="ECO:0000256" key="5">
    <source>
        <dbReference type="ARBA" id="ARBA00022490"/>
    </source>
</evidence>
<keyword evidence="9 11" id="KW-0472">Membrane</keyword>
<dbReference type="KEGG" id="cten:18246920"/>
<evidence type="ECO:0000256" key="11">
    <source>
        <dbReference type="PIRNR" id="PIRNR016478"/>
    </source>
</evidence>
<keyword evidence="8 11" id="KW-0333">Golgi apparatus</keyword>
<dbReference type="GO" id="GO:0006890">
    <property type="term" value="P:retrograde vesicle-mediated transport, Golgi to endoplasmic reticulum"/>
    <property type="evidence" value="ECO:0007669"/>
    <property type="project" value="UniProtKB-UniRule"/>
</dbReference>
<dbReference type="eggNOG" id="KOG3081">
    <property type="taxonomic scope" value="Eukaryota"/>
</dbReference>
<dbReference type="STRING" id="590646.G3B235"/>
<dbReference type="PANTHER" id="PTHR10805:SF0">
    <property type="entry name" value="COATOMER SUBUNIT EPSILON"/>
    <property type="match status" value="1"/>
</dbReference>
<comment type="similarity">
    <text evidence="3 11">Belongs to the COPE family.</text>
</comment>
<protein>
    <recommendedName>
        <fullName evidence="11">Coatomer subunit epsilon</fullName>
    </recommendedName>
</protein>
<evidence type="ECO:0000256" key="2">
    <source>
        <dbReference type="ARBA" id="ARBA00004347"/>
    </source>
</evidence>
<dbReference type="InterPro" id="IPR006822">
    <property type="entry name" value="Coatomer_esu"/>
</dbReference>
<dbReference type="RefSeq" id="XP_006685403.1">
    <property type="nucleotide sequence ID" value="XM_006685340.1"/>
</dbReference>
<keyword evidence="5 11" id="KW-0963">Cytoplasm</keyword>
<keyword evidence="4 11" id="KW-0813">Transport</keyword>
<dbReference type="Proteomes" id="UP000000707">
    <property type="component" value="Unassembled WGS sequence"/>
</dbReference>
<proteinExistence type="inferred from homology"/>
<dbReference type="GO" id="GO:0006888">
    <property type="term" value="P:endoplasmic reticulum to Golgi vesicle-mediated transport"/>
    <property type="evidence" value="ECO:0007669"/>
    <property type="project" value="TreeGrafter"/>
</dbReference>
<dbReference type="EMBL" id="GL996515">
    <property type="protein sequence ID" value="EGV64597.1"/>
    <property type="molecule type" value="Genomic_DNA"/>
</dbReference>
<dbReference type="GeneID" id="18246920"/>
<dbReference type="HOGENOM" id="CLU_058871_0_0_1"/>
<dbReference type="PIRSF" id="PIRSF016478">
    <property type="entry name" value="Coatomer_esu"/>
    <property type="match status" value="1"/>
</dbReference>
<evidence type="ECO:0000313" key="13">
    <source>
        <dbReference type="Proteomes" id="UP000000707"/>
    </source>
</evidence>
<organism evidence="13">
    <name type="scientific">Candida tenuis (strain ATCC 10573 / BCRC 21748 / CBS 615 / JCM 9827 / NBRC 10315 / NRRL Y-1498 / VKM Y-70)</name>
    <name type="common">Yeast</name>
    <name type="synonym">Yamadazyma tenuis</name>
    <dbReference type="NCBI Taxonomy" id="590646"/>
    <lineage>
        <taxon>Eukaryota</taxon>
        <taxon>Fungi</taxon>
        <taxon>Dikarya</taxon>
        <taxon>Ascomycota</taxon>
        <taxon>Saccharomycotina</taxon>
        <taxon>Pichiomycetes</taxon>
        <taxon>Debaryomycetaceae</taxon>
        <taxon>Yamadazyma</taxon>
    </lineage>
</organism>
<gene>
    <name evidence="12" type="ORF">CANTEDRAFT_113369</name>
</gene>
<dbReference type="GO" id="GO:0006891">
    <property type="term" value="P:intra-Golgi vesicle-mediated transport"/>
    <property type="evidence" value="ECO:0007669"/>
    <property type="project" value="TreeGrafter"/>
</dbReference>
<keyword evidence="13" id="KW-1185">Reference proteome</keyword>
<keyword evidence="10 11" id="KW-0968">Cytoplasmic vesicle</keyword>
<evidence type="ECO:0000256" key="8">
    <source>
        <dbReference type="ARBA" id="ARBA00023034"/>
    </source>
</evidence>
<accession>G3B235</accession>
<dbReference type="Gene3D" id="1.25.40.10">
    <property type="entry name" value="Tetratricopeptide repeat domain"/>
    <property type="match status" value="1"/>
</dbReference>
<evidence type="ECO:0000256" key="6">
    <source>
        <dbReference type="ARBA" id="ARBA00022892"/>
    </source>
</evidence>
<dbReference type="PANTHER" id="PTHR10805">
    <property type="entry name" value="COATOMER SUBUNIT EPSILON"/>
    <property type="match status" value="1"/>
</dbReference>